<feature type="region of interest" description="Disordered" evidence="1">
    <location>
        <begin position="1"/>
        <end position="36"/>
    </location>
</feature>
<dbReference type="Proteomes" id="UP000634136">
    <property type="component" value="Unassembled WGS sequence"/>
</dbReference>
<protein>
    <submittedName>
        <fullName evidence="2">Uncharacterized protein</fullName>
    </submittedName>
</protein>
<dbReference type="EMBL" id="JAAIUW010000013">
    <property type="protein sequence ID" value="KAF7803496.1"/>
    <property type="molecule type" value="Genomic_DNA"/>
</dbReference>
<evidence type="ECO:0000313" key="3">
    <source>
        <dbReference type="Proteomes" id="UP000634136"/>
    </source>
</evidence>
<evidence type="ECO:0000313" key="2">
    <source>
        <dbReference type="EMBL" id="KAF7803496.1"/>
    </source>
</evidence>
<organism evidence="2 3">
    <name type="scientific">Senna tora</name>
    <dbReference type="NCBI Taxonomy" id="362788"/>
    <lineage>
        <taxon>Eukaryota</taxon>
        <taxon>Viridiplantae</taxon>
        <taxon>Streptophyta</taxon>
        <taxon>Embryophyta</taxon>
        <taxon>Tracheophyta</taxon>
        <taxon>Spermatophyta</taxon>
        <taxon>Magnoliopsida</taxon>
        <taxon>eudicotyledons</taxon>
        <taxon>Gunneridae</taxon>
        <taxon>Pentapetalae</taxon>
        <taxon>rosids</taxon>
        <taxon>fabids</taxon>
        <taxon>Fabales</taxon>
        <taxon>Fabaceae</taxon>
        <taxon>Caesalpinioideae</taxon>
        <taxon>Cassia clade</taxon>
        <taxon>Senna</taxon>
    </lineage>
</organism>
<comment type="caution">
    <text evidence="2">The sequence shown here is derived from an EMBL/GenBank/DDBJ whole genome shotgun (WGS) entry which is preliminary data.</text>
</comment>
<evidence type="ECO:0000256" key="1">
    <source>
        <dbReference type="SAM" id="MobiDB-lite"/>
    </source>
</evidence>
<reference evidence="2" key="1">
    <citation type="submission" date="2020-09" db="EMBL/GenBank/DDBJ databases">
        <title>Genome-Enabled Discovery of Anthraquinone Biosynthesis in Senna tora.</title>
        <authorList>
            <person name="Kang S.-H."/>
            <person name="Pandey R.P."/>
            <person name="Lee C.-M."/>
            <person name="Sim J.-S."/>
            <person name="Jeong J.-T."/>
            <person name="Choi B.-S."/>
            <person name="Jung M."/>
            <person name="Ginzburg D."/>
            <person name="Zhao K."/>
            <person name="Won S.Y."/>
            <person name="Oh T.-J."/>
            <person name="Yu Y."/>
            <person name="Kim N.-H."/>
            <person name="Lee O.R."/>
            <person name="Lee T.-H."/>
            <person name="Bashyal P."/>
            <person name="Kim T.-S."/>
            <person name="Lee W.-H."/>
            <person name="Kawkins C."/>
            <person name="Kim C.-K."/>
            <person name="Kim J.S."/>
            <person name="Ahn B.O."/>
            <person name="Rhee S.Y."/>
            <person name="Sohng J.K."/>
        </authorList>
    </citation>
    <scope>NUCLEOTIDE SEQUENCE</scope>
    <source>
        <tissue evidence="2">Leaf</tissue>
    </source>
</reference>
<name>A0A834W2J9_9FABA</name>
<keyword evidence="3" id="KW-1185">Reference proteome</keyword>
<dbReference type="AlphaFoldDB" id="A0A834W2J9"/>
<sequence length="36" mass="3798">MEAAEAELSGGADSHYKSTQGARGGEEEENKTITDK</sequence>
<accession>A0A834W2J9</accession>
<gene>
    <name evidence="2" type="ORF">G2W53_042607</name>
</gene>
<proteinExistence type="predicted"/>